<evidence type="ECO:0000256" key="11">
    <source>
        <dbReference type="ARBA" id="ARBA00023242"/>
    </source>
</evidence>
<keyword evidence="17" id="KW-1185">Reference proteome</keyword>
<evidence type="ECO:0000259" key="15">
    <source>
        <dbReference type="PROSITE" id="PS50048"/>
    </source>
</evidence>
<comment type="function">
    <text evidence="12">Transcriptional inhibitor with a significantly increased number of target genes in response to oleate.</text>
</comment>
<keyword evidence="7" id="KW-0805">Transcription regulation</keyword>
<dbReference type="Proteomes" id="UP001623330">
    <property type="component" value="Unassembled WGS sequence"/>
</dbReference>
<dbReference type="InterPro" id="IPR001138">
    <property type="entry name" value="Zn2Cys6_DnaBD"/>
</dbReference>
<keyword evidence="11" id="KW-0539">Nucleus</keyword>
<evidence type="ECO:0000256" key="7">
    <source>
        <dbReference type="ARBA" id="ARBA00023015"/>
    </source>
</evidence>
<dbReference type="PROSITE" id="PS50048">
    <property type="entry name" value="ZN2_CY6_FUNGAL_2"/>
    <property type="match status" value="1"/>
</dbReference>
<evidence type="ECO:0000256" key="6">
    <source>
        <dbReference type="ARBA" id="ARBA00022833"/>
    </source>
</evidence>
<dbReference type="SMART" id="SM00066">
    <property type="entry name" value="GAL4"/>
    <property type="match status" value="1"/>
</dbReference>
<keyword evidence="3" id="KW-0963">Cytoplasm</keyword>
<dbReference type="PANTHER" id="PTHR31069:SF33">
    <property type="entry name" value="OLEATE ACTIVATED TRANSCRIPTION FACTOR 3"/>
    <property type="match status" value="1"/>
</dbReference>
<reference evidence="16 17" key="1">
    <citation type="submission" date="2024-05" db="EMBL/GenBank/DDBJ databases">
        <title>Long read based assembly of the Candida bracarensis genome reveals expanded adhesin content.</title>
        <authorList>
            <person name="Marcet-Houben M."/>
            <person name="Ksiezopolska E."/>
            <person name="Gabaldon T."/>
        </authorList>
    </citation>
    <scope>NUCLEOTIDE SEQUENCE [LARGE SCALE GENOMIC DNA]</scope>
    <source>
        <strain evidence="16 17">CBM6</strain>
    </source>
</reference>
<proteinExistence type="inferred from homology"/>
<keyword evidence="8" id="KW-0238">DNA-binding</keyword>
<evidence type="ECO:0000256" key="10">
    <source>
        <dbReference type="ARBA" id="ARBA00023163"/>
    </source>
</evidence>
<dbReference type="SUPFAM" id="SSF57701">
    <property type="entry name" value="Zn2/Cys6 DNA-binding domain"/>
    <property type="match status" value="1"/>
</dbReference>
<dbReference type="InterPro" id="IPR036864">
    <property type="entry name" value="Zn2-C6_fun-type_DNA-bd_sf"/>
</dbReference>
<dbReference type="Pfam" id="PF00172">
    <property type="entry name" value="Zn_clus"/>
    <property type="match status" value="1"/>
</dbReference>
<evidence type="ECO:0000313" key="16">
    <source>
        <dbReference type="EMBL" id="KAL3228915.1"/>
    </source>
</evidence>
<evidence type="ECO:0000256" key="3">
    <source>
        <dbReference type="ARBA" id="ARBA00022490"/>
    </source>
</evidence>
<dbReference type="EMBL" id="JBEVYD010000012">
    <property type="protein sequence ID" value="KAL3228915.1"/>
    <property type="molecule type" value="Genomic_DNA"/>
</dbReference>
<keyword evidence="5" id="KW-0479">Metal-binding</keyword>
<evidence type="ECO:0000313" key="17">
    <source>
        <dbReference type="Proteomes" id="UP001623330"/>
    </source>
</evidence>
<comment type="caution">
    <text evidence="16">The sequence shown here is derived from an EMBL/GenBank/DDBJ whole genome shotgun (WGS) entry which is preliminary data.</text>
</comment>
<evidence type="ECO:0000256" key="1">
    <source>
        <dbReference type="ARBA" id="ARBA00004173"/>
    </source>
</evidence>
<dbReference type="Gene3D" id="4.10.240.10">
    <property type="entry name" value="Zn(2)-C6 fungal-type DNA-binding domain"/>
    <property type="match status" value="1"/>
</dbReference>
<comment type="similarity">
    <text evidence="13">Belongs to the OAF3 family.</text>
</comment>
<accession>A0ABR4NM81</accession>
<dbReference type="PANTHER" id="PTHR31069">
    <property type="entry name" value="OLEATE-ACTIVATED TRANSCRIPTION FACTOR 1-RELATED"/>
    <property type="match status" value="1"/>
</dbReference>
<keyword evidence="9" id="KW-0496">Mitochondrion</keyword>
<sequence>MSGTDSDSTKKVTKGRRRLTVVCTNCRKRKTKCDREQPCGRCRSLGDAATCVYVSDILNSNDTQTKKIETNSFNNTLSNTSPVNVQTAYPIPQQNMTSSNMVDFRLGKTPNFTGKIYSPGSTGWTPASIVSPEDMEFSIPKRCTSDTTIKCDPRQIYGHIPPEIRSKHFINMIPNGHLVEIKRSSITKFAIWTCASIEYRDPYLTVLAAFRKRAVNGTVHHMKKAMSLKNLPNSFSLFTTFDNVDRESNDPNSIDHSDIFRKFAHYREKITLKHLPKNHILDPMDIPSKFVTMRYVFNFYRVHLMNIIPIFNYDTLVAETERLYDTIEQNGEISTKNNDHLVYCIVLLLTKISRISITFSNIPNDNVSPIVRIDTTRYIPIVSYYLFDAKTTKKCTLLKLQCLLLYRLYNWIAPDDGDGQQAQQNSILMGMIIASAREIGIDWSVFSNDIFHFYKISEGARPDANIMKPNDYHILYQKIWSYIVYWDRKMLLINGQECQIEKALEINYLHVNQKFDKTDGSDFYFYLLHLDPILRRIYEEISSFPNKVDIVSLSKHLDTLENEYNNIKKMFAASDIMETNDDPRVFEYDWMIAIAKLCKFHAELISYERECDFVRFHHTFQKFWDHLLRLCVNCFEYWNQRGDMFLGSLSGFYSNRIVELASNKIVHFIKSVILRVHRFPNIDTEAKQELVKFLYLFCSFYVSHFGKEYYRCFKNLFNMKVDFKILSSVGRKDPWGTMLTFILHEMMYNNDDGFQDSVRERLPLISALYDQLSSVPLTFRNEEVVLDVWKRNIFPICRYDEHYNLDLNLPELENINNKYSNKLQSNLFESFYKDSLKYLVNEVNGVSTMEKDTNANMTSEELVQNWEKLDYEKWGNRESNQGNTPPSDELRYNYELIQDIFEPKDFIPFL</sequence>
<dbReference type="CDD" id="cd00067">
    <property type="entry name" value="GAL4"/>
    <property type="match status" value="1"/>
</dbReference>
<evidence type="ECO:0000256" key="14">
    <source>
        <dbReference type="ARBA" id="ARBA00040584"/>
    </source>
</evidence>
<name>A0ABR4NM81_9SACH</name>
<keyword evidence="4" id="KW-0678">Repressor</keyword>
<keyword evidence="6" id="KW-0862">Zinc</keyword>
<evidence type="ECO:0000256" key="5">
    <source>
        <dbReference type="ARBA" id="ARBA00022723"/>
    </source>
</evidence>
<evidence type="ECO:0000256" key="2">
    <source>
        <dbReference type="ARBA" id="ARBA00004496"/>
    </source>
</evidence>
<evidence type="ECO:0000256" key="8">
    <source>
        <dbReference type="ARBA" id="ARBA00023125"/>
    </source>
</evidence>
<organism evidence="16 17">
    <name type="scientific">Nakaseomyces bracarensis</name>
    <dbReference type="NCBI Taxonomy" id="273131"/>
    <lineage>
        <taxon>Eukaryota</taxon>
        <taxon>Fungi</taxon>
        <taxon>Dikarya</taxon>
        <taxon>Ascomycota</taxon>
        <taxon>Saccharomycotina</taxon>
        <taxon>Saccharomycetes</taxon>
        <taxon>Saccharomycetales</taxon>
        <taxon>Saccharomycetaceae</taxon>
        <taxon>Nakaseomyces</taxon>
    </lineage>
</organism>
<dbReference type="PROSITE" id="PS00463">
    <property type="entry name" value="ZN2_CY6_FUNGAL_1"/>
    <property type="match status" value="1"/>
</dbReference>
<evidence type="ECO:0000256" key="4">
    <source>
        <dbReference type="ARBA" id="ARBA00022491"/>
    </source>
</evidence>
<feature type="domain" description="Zn(2)-C6 fungal-type" evidence="15">
    <location>
        <begin position="22"/>
        <end position="53"/>
    </location>
</feature>
<evidence type="ECO:0000256" key="13">
    <source>
        <dbReference type="ARBA" id="ARBA00038234"/>
    </source>
</evidence>
<dbReference type="InterPro" id="IPR050675">
    <property type="entry name" value="OAF3"/>
</dbReference>
<keyword evidence="10" id="KW-0804">Transcription</keyword>
<gene>
    <name evidence="16" type="ORF">RNJ44_02002</name>
</gene>
<protein>
    <recommendedName>
        <fullName evidence="14">Oleate activated transcription factor 3</fullName>
    </recommendedName>
</protein>
<evidence type="ECO:0000256" key="12">
    <source>
        <dbReference type="ARBA" id="ARBA00037679"/>
    </source>
</evidence>
<evidence type="ECO:0000256" key="9">
    <source>
        <dbReference type="ARBA" id="ARBA00023128"/>
    </source>
</evidence>
<comment type="subcellular location">
    <subcellularLocation>
        <location evidence="2">Cytoplasm</location>
    </subcellularLocation>
    <subcellularLocation>
        <location evidence="1">Mitochondrion</location>
    </subcellularLocation>
</comment>